<name>A0A075AC03_OPIVI</name>
<protein>
    <submittedName>
        <fullName evidence="2">Uncharacterized protein</fullName>
    </submittedName>
</protein>
<dbReference type="KEGG" id="ovi:T265_07298"/>
<sequence length="165" mass="17872">MDSLSYRSGNINRSALAPFRCLAAVPPEGSTRAGILPGCPSLDRGSRKAEVGFEPRTFRSVNSHSNQLDHLDPLSVSGQYELLTGAFASSNLAATKRKPTMYLAESRGRQPPIENRSAVTSLRCLAAIPPEESWDTARLPKPRQGTSRGRGRVRTTDLPISNLAL</sequence>
<keyword evidence="3" id="KW-1185">Reference proteome</keyword>
<accession>A0A075AC03</accession>
<dbReference type="EMBL" id="KL596784">
    <property type="protein sequence ID" value="KER25194.1"/>
    <property type="molecule type" value="Genomic_DNA"/>
</dbReference>
<dbReference type="GeneID" id="20321477"/>
<dbReference type="CTD" id="20321477"/>
<gene>
    <name evidence="2" type="ORF">T265_07298</name>
</gene>
<dbReference type="OrthoDB" id="5062908at2759"/>
<organism evidence="2 3">
    <name type="scientific">Opisthorchis viverrini</name>
    <name type="common">Southeast Asian liver fluke</name>
    <dbReference type="NCBI Taxonomy" id="6198"/>
    <lineage>
        <taxon>Eukaryota</taxon>
        <taxon>Metazoa</taxon>
        <taxon>Spiralia</taxon>
        <taxon>Lophotrochozoa</taxon>
        <taxon>Platyhelminthes</taxon>
        <taxon>Trematoda</taxon>
        <taxon>Digenea</taxon>
        <taxon>Opisthorchiida</taxon>
        <taxon>Opisthorchiata</taxon>
        <taxon>Opisthorchiidae</taxon>
        <taxon>Opisthorchis</taxon>
    </lineage>
</organism>
<dbReference type="Proteomes" id="UP000054324">
    <property type="component" value="Unassembled WGS sequence"/>
</dbReference>
<dbReference type="RefSeq" id="XP_009171049.1">
    <property type="nucleotide sequence ID" value="XM_009172785.1"/>
</dbReference>
<evidence type="ECO:0000313" key="3">
    <source>
        <dbReference type="Proteomes" id="UP000054324"/>
    </source>
</evidence>
<feature type="region of interest" description="Disordered" evidence="1">
    <location>
        <begin position="133"/>
        <end position="165"/>
    </location>
</feature>
<proteinExistence type="predicted"/>
<evidence type="ECO:0000256" key="1">
    <source>
        <dbReference type="SAM" id="MobiDB-lite"/>
    </source>
</evidence>
<evidence type="ECO:0000313" key="2">
    <source>
        <dbReference type="EMBL" id="KER25194.1"/>
    </source>
</evidence>
<dbReference type="AlphaFoldDB" id="A0A075AC03"/>
<reference evidence="2 3" key="1">
    <citation type="submission" date="2013-11" db="EMBL/GenBank/DDBJ databases">
        <title>Opisthorchis viverrini - life in the bile duct.</title>
        <authorList>
            <person name="Young N.D."/>
            <person name="Nagarajan N."/>
            <person name="Lin S.J."/>
            <person name="Korhonen P.K."/>
            <person name="Jex A.R."/>
            <person name="Hall R.S."/>
            <person name="Safavi-Hemami H."/>
            <person name="Kaewkong W."/>
            <person name="Bertrand D."/>
            <person name="Gao S."/>
            <person name="Seet Q."/>
            <person name="Wongkham S."/>
            <person name="Teh B.T."/>
            <person name="Wongkham C."/>
            <person name="Intapan P.M."/>
            <person name="Maleewong W."/>
            <person name="Yang X."/>
            <person name="Hu M."/>
            <person name="Wang Z."/>
            <person name="Hofmann A."/>
            <person name="Sternberg P.W."/>
            <person name="Tan P."/>
            <person name="Wang J."/>
            <person name="Gasser R.B."/>
        </authorList>
    </citation>
    <scope>NUCLEOTIDE SEQUENCE [LARGE SCALE GENOMIC DNA]</scope>
</reference>